<keyword evidence="8" id="KW-1185">Reference proteome</keyword>
<dbReference type="Gene3D" id="1.25.10.10">
    <property type="entry name" value="Leucine-rich Repeat Variant"/>
    <property type="match status" value="1"/>
</dbReference>
<dbReference type="PANTHER" id="PTHR20959:SF1">
    <property type="entry name" value="TRANSPORT AND GOLGI ORGANIZATION PROTEIN 6 HOMOLOG"/>
    <property type="match status" value="1"/>
</dbReference>
<gene>
    <name evidence="7" type="ORF">RI129_005072</name>
</gene>
<feature type="chain" id="PRO_5043045678" description="RNA polymerase II assembly factor Rtp1 C-terminal domain-containing protein" evidence="2">
    <location>
        <begin position="20"/>
        <end position="958"/>
    </location>
</feature>
<evidence type="ECO:0000256" key="1">
    <source>
        <dbReference type="ARBA" id="ARBA00005724"/>
    </source>
</evidence>
<reference evidence="7 8" key="1">
    <citation type="journal article" date="2024" name="Insects">
        <title>An Improved Chromosome-Level Genome Assembly of the Firefly Pyrocoelia pectoralis.</title>
        <authorList>
            <person name="Fu X."/>
            <person name="Meyer-Rochow V.B."/>
            <person name="Ballantyne L."/>
            <person name="Zhu X."/>
        </authorList>
    </citation>
    <scope>NUCLEOTIDE SEQUENCE [LARGE SCALE GENOMIC DNA]</scope>
    <source>
        <strain evidence="7">XCY_ONT2</strain>
    </source>
</reference>
<dbReference type="Pfam" id="PF23565">
    <property type="entry name" value="ARM_TANGO6"/>
    <property type="match status" value="1"/>
</dbReference>
<dbReference type="InterPro" id="IPR019451">
    <property type="entry name" value="Rtp1_C1"/>
</dbReference>
<comment type="caution">
    <text evidence="7">The sequence shown here is derived from an EMBL/GenBank/DDBJ whole genome shotgun (WGS) entry which is preliminary data.</text>
</comment>
<evidence type="ECO:0000259" key="5">
    <source>
        <dbReference type="Pfam" id="PF23565"/>
    </source>
</evidence>
<dbReference type="InterPro" id="IPR057347">
    <property type="entry name" value="TANGO6_N"/>
</dbReference>
<feature type="domain" description="RNA polymerase II assembly factor Rtp1 C-terminal" evidence="3">
    <location>
        <begin position="903"/>
        <end position="934"/>
    </location>
</feature>
<keyword evidence="2" id="KW-0732">Signal</keyword>
<dbReference type="GO" id="GO:0009306">
    <property type="term" value="P:protein secretion"/>
    <property type="evidence" value="ECO:0007669"/>
    <property type="project" value="TreeGrafter"/>
</dbReference>
<organism evidence="7 8">
    <name type="scientific">Pyrocoelia pectoralis</name>
    <dbReference type="NCBI Taxonomy" id="417401"/>
    <lineage>
        <taxon>Eukaryota</taxon>
        <taxon>Metazoa</taxon>
        <taxon>Ecdysozoa</taxon>
        <taxon>Arthropoda</taxon>
        <taxon>Hexapoda</taxon>
        <taxon>Insecta</taxon>
        <taxon>Pterygota</taxon>
        <taxon>Neoptera</taxon>
        <taxon>Endopterygota</taxon>
        <taxon>Coleoptera</taxon>
        <taxon>Polyphaga</taxon>
        <taxon>Elateriformia</taxon>
        <taxon>Elateroidea</taxon>
        <taxon>Lampyridae</taxon>
        <taxon>Lampyrinae</taxon>
        <taxon>Pyrocoelia</taxon>
    </lineage>
</organism>
<evidence type="ECO:0000313" key="8">
    <source>
        <dbReference type="Proteomes" id="UP001329430"/>
    </source>
</evidence>
<dbReference type="InterPro" id="IPR039600">
    <property type="entry name" value="TANGO6/Rtp1"/>
</dbReference>
<protein>
    <recommendedName>
        <fullName evidence="9">RNA polymerase II assembly factor Rtp1 C-terminal domain-containing protein</fullName>
    </recommendedName>
</protein>
<dbReference type="SUPFAM" id="SSF48371">
    <property type="entry name" value="ARM repeat"/>
    <property type="match status" value="1"/>
</dbReference>
<dbReference type="Pfam" id="PF25267">
    <property type="entry name" value="TANGO6_N"/>
    <property type="match status" value="1"/>
</dbReference>
<dbReference type="InterPro" id="IPR011989">
    <property type="entry name" value="ARM-like"/>
</dbReference>
<proteinExistence type="inferred from homology"/>
<comment type="similarity">
    <text evidence="1">Belongs to the Tango6 family.</text>
</comment>
<evidence type="ECO:0000259" key="4">
    <source>
        <dbReference type="Pfam" id="PF10363"/>
    </source>
</evidence>
<evidence type="ECO:0008006" key="9">
    <source>
        <dbReference type="Google" id="ProtNLM"/>
    </source>
</evidence>
<accession>A0AAN7VK30</accession>
<feature type="domain" description="TANGO6 HEAT repeat" evidence="5">
    <location>
        <begin position="272"/>
        <end position="472"/>
    </location>
</feature>
<feature type="signal peptide" evidence="2">
    <location>
        <begin position="1"/>
        <end position="19"/>
    </location>
</feature>
<evidence type="ECO:0000259" key="3">
    <source>
        <dbReference type="Pfam" id="PF10304"/>
    </source>
</evidence>
<dbReference type="Proteomes" id="UP001329430">
    <property type="component" value="Chromosome 3"/>
</dbReference>
<dbReference type="PANTHER" id="PTHR20959">
    <property type="entry name" value="TRANSPORT AND GOLGI ORGANIZATION PROTEIN 6 FAMILY MEMBER"/>
    <property type="match status" value="1"/>
</dbReference>
<evidence type="ECO:0000256" key="2">
    <source>
        <dbReference type="SAM" id="SignalP"/>
    </source>
</evidence>
<feature type="domain" description="TANGO6 N-terminal" evidence="6">
    <location>
        <begin position="104"/>
        <end position="255"/>
    </location>
</feature>
<dbReference type="InterPro" id="IPR019414">
    <property type="entry name" value="Rtp1_C2"/>
</dbReference>
<dbReference type="EMBL" id="JAVRBK010000003">
    <property type="protein sequence ID" value="KAK5646608.1"/>
    <property type="molecule type" value="Genomic_DNA"/>
</dbReference>
<evidence type="ECO:0000313" key="7">
    <source>
        <dbReference type="EMBL" id="KAK5646608.1"/>
    </source>
</evidence>
<dbReference type="Pfam" id="PF10304">
    <property type="entry name" value="RTP1_C2"/>
    <property type="match status" value="1"/>
</dbReference>
<feature type="domain" description="RNA polymerase II assembly factor Rtp1 C-terminal" evidence="4">
    <location>
        <begin position="698"/>
        <end position="810"/>
    </location>
</feature>
<dbReference type="InterPro" id="IPR057407">
    <property type="entry name" value="HEAT_TANGO6"/>
</dbReference>
<dbReference type="Pfam" id="PF10363">
    <property type="entry name" value="RTP1_C1"/>
    <property type="match status" value="1"/>
</dbReference>
<name>A0AAN7VK30_9COLE</name>
<dbReference type="AlphaFoldDB" id="A0AAN7VK30"/>
<evidence type="ECO:0000259" key="6">
    <source>
        <dbReference type="Pfam" id="PF25267"/>
    </source>
</evidence>
<sequence>MQHVASFSFTYIYIHIACCACLLNSNIASIRETYCKELANICERNVAAFEERRSADEATISPVLDAIKINADDPSIVWKYMQLNLSQLYHLGVVLDNTDLLNPLSVQEIKNVKNIFRNVIGIGISSNLLPNLPYYTKLPSDESSQEQICVFTRYKRLAATIHGVIVLSKFYSLKQIIFPQYLKWILSALYQIIYCPLKQPSEKFDQNGFIMTSEIYNTLVSNREVFRGILDHLNRSLHIVSYIRETMMLMGHKQSPIWLKRAVSNVLTAVIQKPKGLENVAWAMLDSGGVDESDDNTKSWKILDIIGKIVMEATKLPDFRENIAEQVCNLLHLKNSSGGFVRPFERLFTLCTSSLFQQNEQLCQEIFIKHLFEPLSLFTKPSYSPPSDDLLPTLSQRVRIIRSLLTEENFIIPLTATHSLRSVVHVIFRLYTITYTVASFKMFKDDIQSIILRFVQDLSADEEFALFDLLLFDLDIDGYAKFRPGLEIDLQEGRLQVKLCKFFVSLRCSHKAEALTTLIKGSNRDTTLLFVYFMNCLSFPEKYFDSSSVNTDLLRLEAMVIIDEVSDRKMAVYKLLASLSENSDVRAHINKDPAILIQYVRTVLLKSVEGKVHKTQNWESDDFQTLFLVVMLCQVLIDSSDVKALSQYQVLVSELEMIKETNNHELRVLVQEILHKLDVGTTNTTGTNYAPSSKTPLDKAIEDICDPLLPVRGHGLMELAKLIEIRDQSALDRKNYILKIFQQNLKDEDSFIYLSSINGLAAMADIFPDIILKVLTEEFSEYSRSGNDGHEVRIKIGEVLVRVVKSLGEMAPLYKALLLNTFLVGTKDEDHLVRASSLSNLGEVCRVLGYKLGSIVSEVLVCVHGIITTDKMIEPRRAAVTVIRQLFVGLEKEMVVFLKDEILHVYRTLKQIYNNDADDVMRLQAQLALEQLNENMAEFIFPNPKLHYEKKIVILNTK</sequence>
<dbReference type="InterPro" id="IPR016024">
    <property type="entry name" value="ARM-type_fold"/>
</dbReference>